<dbReference type="FunFam" id="2.60.40.340:FF:000002">
    <property type="entry name" value="Nuclear factor of activated T-cells 5, tonicity-responsive"/>
    <property type="match status" value="1"/>
</dbReference>
<evidence type="ECO:0000256" key="7">
    <source>
        <dbReference type="ARBA" id="ARBA00022553"/>
    </source>
</evidence>
<sequence>MSQKSGGEASPPPLAPLAADATSTSSITMGGPPSSFTASSSPTMHSSTSVTDRTALRVDSCSPSEGVSSQGMTEVHCVETLTGGGCSGGGGGSGGGGAQQHQTTPSKRRTVLNISPPPEDLLDNSRMSCQDDGCPDSELSNSIWMEDSASNFSIVSSSSYNDNTEVPRKSRKRTPRQRPGPKPITVNGASLDVFDADSAKGPHFVLSQLGSDSKTCSKGGPAEGTQSSAQKGPTLSGQYPSKSEGKELKIVVQPETQHRARYLTEGSRGSVKDRTQQGFPTIKLEGVSETVVLQIFVGSDSGRIKPHGFYQACRVTGRNTTPCKEVDIEGTTVIEVCLEPANNMTLAVDCVGILKLRNADVEARIGVAGSKKKSTRARLVFRVSISRSDGSILTLQTPSSPILCTQPAGVPEILKKSLHSCSVMGGEEVFLIGKNFLKGTKVIFQETVSDENSWKGEAQIDMELFHQNHLIVKVPPYHNPKISSPVCVGIYVVTNAGRSHEVQPFTYTPEPANIVEVSVKKEVPSPAQSCSFEESTKGMKTQSCTMDKASLLPSALMTKNEEVTPMEVTSNQTATNVFKTSDVIGSAQQTLDMSLNISLSSIPFSNSVSHQLGEPEQHQQIQSTGFSSIEPLSTIQKQDIAPTSPLLQQVTQQYQRPDLLLGHRDALSQERVPDGESVMEMQQLGKTPQQQQQSIEQQHPSSGPGSMQQQQVQENMNNIFQQVNSSMFPSPDSTKNLENTRMQSSEGSLASQQQQQALENLSLRHQLQSDLFPSQVQGAMTGQIPMQCGLFQGGSVNKNPQQQLSPQGLFQPQSTGAPSEDGGSQPKQMQTSVFQNMVQTQGQVGTLFQTPESMLHRGSQQQGSLFQQAEEMLSIQVPGFLQQPPSHPSPPQLFHSQSPMSDAQDPPTTLFQNQKHSPTQEQVQAAMFQSSLTVLTNSPLQPDQQQHGSGLFLSQNNVTTLQSGQIAQDSTQQQQQQQQQQQLAFLTSLQSSGSTEQQSVSVFQPQDKSSLLQESTPMDQQPQQDAVFQTMSSSANGLSPSQQGAFFQSQHSMGSSQEQQQQAGLLLFSGRNQMQQLNSSLPPQEPQNQAMFLTQSNLVSVSPQEQPQPMSFQNQSSVAGGTPQNEQPQQALFHNPQQMQLVQGSSSASESHVTIFMPQASLPSLQGSVSQQELTQATIFSSQASIPSPVQPQGVLFHTAATRTMNQPGQPQQTSGLFLFGIQNADCGQLINSGGATLSDQLIAISQSGQNQREKEASIQSLLTQTISEQGTIPNAMTASQNMEKIDDLLSLMQDL</sequence>
<feature type="compositionally biased region" description="Low complexity" evidence="21">
    <location>
        <begin position="743"/>
        <end position="757"/>
    </location>
</feature>
<keyword evidence="15" id="KW-0804">Transcription</keyword>
<evidence type="ECO:0000256" key="1">
    <source>
        <dbReference type="ARBA" id="ARBA00004123"/>
    </source>
</evidence>
<feature type="compositionally biased region" description="Polar residues" evidence="21">
    <location>
        <begin position="794"/>
        <end position="817"/>
    </location>
</feature>
<keyword evidence="10" id="KW-0832">Ubl conjugation</keyword>
<feature type="compositionally biased region" description="Polar residues" evidence="21">
    <location>
        <begin position="224"/>
        <end position="241"/>
    </location>
</feature>
<dbReference type="GO" id="GO:0006974">
    <property type="term" value="P:DNA damage response"/>
    <property type="evidence" value="ECO:0007669"/>
    <property type="project" value="UniProtKB-KW"/>
</dbReference>
<keyword evidence="4" id="KW-0158">Chromosome</keyword>
<organism evidence="23 24">
    <name type="scientific">Acipenser oxyrinchus oxyrinchus</name>
    <dbReference type="NCBI Taxonomy" id="40147"/>
    <lineage>
        <taxon>Eukaryota</taxon>
        <taxon>Metazoa</taxon>
        <taxon>Chordata</taxon>
        <taxon>Craniata</taxon>
        <taxon>Vertebrata</taxon>
        <taxon>Euteleostomi</taxon>
        <taxon>Actinopterygii</taxon>
        <taxon>Chondrostei</taxon>
        <taxon>Acipenseriformes</taxon>
        <taxon>Acipenseridae</taxon>
        <taxon>Acipenser</taxon>
    </lineage>
</organism>
<name>A0AAD8G2U7_ACIOX</name>
<keyword evidence="7" id="KW-0597">Phosphoprotein</keyword>
<feature type="compositionally biased region" description="Low complexity" evidence="21">
    <location>
        <begin position="682"/>
        <end position="711"/>
    </location>
</feature>
<keyword evidence="5" id="KW-0963">Cytoplasm</keyword>
<protein>
    <recommendedName>
        <fullName evidence="19">Nuclear factor of activated T-cells 5</fullName>
    </recommendedName>
    <alternativeName>
        <fullName evidence="20">T-cell transcription factor NFAT5</fullName>
    </alternativeName>
</protein>
<dbReference type="InterPro" id="IPR032397">
    <property type="entry name" value="RHD_dimer"/>
</dbReference>
<comment type="subcellular location">
    <subcellularLocation>
        <location evidence="2">Chromosome</location>
    </subcellularLocation>
    <subcellularLocation>
        <location evidence="3">Cytoplasm</location>
    </subcellularLocation>
    <subcellularLocation>
        <location evidence="1">Nucleus</location>
    </subcellularLocation>
</comment>
<keyword evidence="16" id="KW-0539">Nucleus</keyword>
<accession>A0AAD8G2U7</accession>
<dbReference type="GO" id="GO:0045944">
    <property type="term" value="P:positive regulation of transcription by RNA polymerase II"/>
    <property type="evidence" value="ECO:0007669"/>
    <property type="project" value="UniProtKB-ARBA"/>
</dbReference>
<comment type="caution">
    <text evidence="23">The sequence shown here is derived from an EMBL/GenBank/DDBJ whole genome shotgun (WGS) entry which is preliminary data.</text>
</comment>
<dbReference type="InterPro" id="IPR037059">
    <property type="entry name" value="RHD_DNA_bind_dom_sf"/>
</dbReference>
<evidence type="ECO:0000256" key="14">
    <source>
        <dbReference type="ARBA" id="ARBA00023159"/>
    </source>
</evidence>
<dbReference type="InterPro" id="IPR013783">
    <property type="entry name" value="Ig-like_fold"/>
</dbReference>
<dbReference type="FunFam" id="2.60.40.10:FF:000174">
    <property type="entry name" value="Nuclear factor of activated T-cells 5, tonicity-responsive"/>
    <property type="match status" value="1"/>
</dbReference>
<dbReference type="InterPro" id="IPR008366">
    <property type="entry name" value="NFAT"/>
</dbReference>
<feature type="compositionally biased region" description="Polar residues" evidence="21">
    <location>
        <begin position="906"/>
        <end position="923"/>
    </location>
</feature>
<keyword evidence="8" id="KW-0227">DNA damage</keyword>
<proteinExistence type="predicted"/>
<dbReference type="SMART" id="SM00429">
    <property type="entry name" value="IPT"/>
    <property type="match status" value="1"/>
</dbReference>
<feature type="region of interest" description="Disordered" evidence="21">
    <location>
        <begin position="1"/>
        <end position="141"/>
    </location>
</feature>
<gene>
    <name evidence="23" type="primary">Nfat5</name>
    <name evidence="23" type="ORF">AOXY_G18274</name>
</gene>
<dbReference type="InterPro" id="IPR015646">
    <property type="entry name" value="NFAT5_RHD_DNA-bd"/>
</dbReference>
<evidence type="ECO:0000256" key="9">
    <source>
        <dbReference type="ARBA" id="ARBA00022765"/>
    </source>
</evidence>
<feature type="region of interest" description="Disordered" evidence="21">
    <location>
        <begin position="154"/>
        <end position="189"/>
    </location>
</feature>
<evidence type="ECO:0000313" key="23">
    <source>
        <dbReference type="EMBL" id="KAK1162004.1"/>
    </source>
</evidence>
<feature type="domain" description="RHD" evidence="22">
    <location>
        <begin position="230"/>
        <end position="409"/>
    </location>
</feature>
<keyword evidence="11" id="KW-0007">Acetylation</keyword>
<feature type="region of interest" description="Disordered" evidence="21">
    <location>
        <begin position="671"/>
        <end position="711"/>
    </location>
</feature>
<evidence type="ECO:0000256" key="12">
    <source>
        <dbReference type="ARBA" id="ARBA00023015"/>
    </source>
</evidence>
<feature type="region of interest" description="Disordered" evidence="21">
    <location>
        <begin position="1100"/>
        <end position="1128"/>
    </location>
</feature>
<feature type="region of interest" description="Disordered" evidence="21">
    <location>
        <begin position="879"/>
        <end position="923"/>
    </location>
</feature>
<evidence type="ECO:0000256" key="5">
    <source>
        <dbReference type="ARBA" id="ARBA00022490"/>
    </source>
</evidence>
<feature type="region of interest" description="Disordered" evidence="21">
    <location>
        <begin position="1013"/>
        <end position="1043"/>
    </location>
</feature>
<keyword evidence="6" id="KW-1017">Isopeptide bond</keyword>
<dbReference type="PANTHER" id="PTHR12533:SF10">
    <property type="entry name" value="NUCLEAR FACTOR OF ACTIVATED T-CELLS 5"/>
    <property type="match status" value="1"/>
</dbReference>
<evidence type="ECO:0000256" key="10">
    <source>
        <dbReference type="ARBA" id="ARBA00022843"/>
    </source>
</evidence>
<keyword evidence="24" id="KW-1185">Reference proteome</keyword>
<dbReference type="Pfam" id="PF16179">
    <property type="entry name" value="RHD_dimer"/>
    <property type="match status" value="1"/>
</dbReference>
<dbReference type="Proteomes" id="UP001230051">
    <property type="component" value="Unassembled WGS sequence"/>
</dbReference>
<comment type="subunit">
    <text evidence="18">Homodimer when bound to DNA, completely encircles its DNA target. Interacts with CIDEC; this interaction is direct and retains NFAT5 in the cytoplasm. Does not bind with Fos and Jun transcription factors. Interacts with DDX5 and DDX17; this interaction leads to DDX5/DDX17 recruitment to LNC2 and S100A4 promoters and NFAT5-mediated DDX5/DDX17-enhanced transactivation.</text>
</comment>
<dbReference type="PROSITE" id="PS50254">
    <property type="entry name" value="REL_2"/>
    <property type="match status" value="1"/>
</dbReference>
<reference evidence="23" key="1">
    <citation type="submission" date="2022-02" db="EMBL/GenBank/DDBJ databases">
        <title>Atlantic sturgeon de novo genome assembly.</title>
        <authorList>
            <person name="Stock M."/>
            <person name="Klopp C."/>
            <person name="Guiguen Y."/>
            <person name="Cabau C."/>
            <person name="Parinello H."/>
            <person name="Santidrian Yebra-Pimentel E."/>
            <person name="Kuhl H."/>
            <person name="Dirks R.P."/>
            <person name="Guessner J."/>
            <person name="Wuertz S."/>
            <person name="Du K."/>
            <person name="Schartl M."/>
        </authorList>
    </citation>
    <scope>NUCLEOTIDE SEQUENCE</scope>
    <source>
        <strain evidence="23">STURGEONOMICS-FGT-2020</strain>
        <tissue evidence="23">Whole blood</tissue>
    </source>
</reference>
<dbReference type="GO" id="GO:0000978">
    <property type="term" value="F:RNA polymerase II cis-regulatory region sequence-specific DNA binding"/>
    <property type="evidence" value="ECO:0007669"/>
    <property type="project" value="InterPro"/>
</dbReference>
<dbReference type="SUPFAM" id="SSF49417">
    <property type="entry name" value="p53-like transcription factors"/>
    <property type="match status" value="1"/>
</dbReference>
<dbReference type="GO" id="GO:0005667">
    <property type="term" value="C:transcription regulator complex"/>
    <property type="evidence" value="ECO:0007669"/>
    <property type="project" value="TreeGrafter"/>
</dbReference>
<dbReference type="GO" id="GO:0010467">
    <property type="term" value="P:gene expression"/>
    <property type="evidence" value="ECO:0007669"/>
    <property type="project" value="UniProtKB-ARBA"/>
</dbReference>
<evidence type="ECO:0000256" key="3">
    <source>
        <dbReference type="ARBA" id="ARBA00004496"/>
    </source>
</evidence>
<dbReference type="Gene3D" id="2.60.40.340">
    <property type="entry name" value="Rel homology domain (RHD), DNA-binding domain"/>
    <property type="match status" value="1"/>
</dbReference>
<dbReference type="InterPro" id="IPR014756">
    <property type="entry name" value="Ig_E-set"/>
</dbReference>
<feature type="region of interest" description="Disordered" evidence="21">
    <location>
        <begin position="792"/>
        <end position="830"/>
    </location>
</feature>
<dbReference type="GO" id="GO:0005737">
    <property type="term" value="C:cytoplasm"/>
    <property type="evidence" value="ECO:0007669"/>
    <property type="project" value="UniProtKB-SubCell"/>
</dbReference>
<keyword evidence="13" id="KW-0238">DNA-binding</keyword>
<evidence type="ECO:0000256" key="2">
    <source>
        <dbReference type="ARBA" id="ARBA00004286"/>
    </source>
</evidence>
<evidence type="ECO:0000313" key="24">
    <source>
        <dbReference type="Proteomes" id="UP001230051"/>
    </source>
</evidence>
<feature type="region of interest" description="Disordered" evidence="21">
    <location>
        <begin position="211"/>
        <end position="246"/>
    </location>
</feature>
<feature type="region of interest" description="Disordered" evidence="21">
    <location>
        <begin position="724"/>
        <end position="757"/>
    </location>
</feature>
<feature type="compositionally biased region" description="Polar residues" evidence="21">
    <location>
        <begin position="724"/>
        <end position="742"/>
    </location>
</feature>
<dbReference type="InterPro" id="IPR011539">
    <property type="entry name" value="RHD_DNA_bind_dom"/>
</dbReference>
<keyword evidence="12" id="KW-0805">Transcription regulation</keyword>
<evidence type="ECO:0000256" key="8">
    <source>
        <dbReference type="ARBA" id="ARBA00022763"/>
    </source>
</evidence>
<dbReference type="CDD" id="cd07882">
    <property type="entry name" value="RHD-n_TonEBP"/>
    <property type="match status" value="1"/>
</dbReference>
<evidence type="ECO:0000256" key="16">
    <source>
        <dbReference type="ARBA" id="ARBA00023242"/>
    </source>
</evidence>
<feature type="compositionally biased region" description="Polar residues" evidence="21">
    <location>
        <begin position="61"/>
        <end position="72"/>
    </location>
</feature>
<keyword evidence="14" id="KW-0010">Activator</keyword>
<dbReference type="PANTHER" id="PTHR12533">
    <property type="entry name" value="NFAT"/>
    <property type="match status" value="1"/>
</dbReference>
<evidence type="ECO:0000256" key="15">
    <source>
        <dbReference type="ARBA" id="ARBA00023163"/>
    </source>
</evidence>
<dbReference type="PRINTS" id="PR01789">
    <property type="entry name" value="NUCFACTORATC"/>
</dbReference>
<keyword evidence="9" id="KW-0013">ADP-ribosylation</keyword>
<evidence type="ECO:0000256" key="20">
    <source>
        <dbReference type="ARBA" id="ARBA00080722"/>
    </source>
</evidence>
<dbReference type="InterPro" id="IPR002909">
    <property type="entry name" value="IPT_dom"/>
</dbReference>
<evidence type="ECO:0000256" key="4">
    <source>
        <dbReference type="ARBA" id="ARBA00022454"/>
    </source>
</evidence>
<dbReference type="GO" id="GO:0005694">
    <property type="term" value="C:chromosome"/>
    <property type="evidence" value="ECO:0007669"/>
    <property type="project" value="UniProtKB-SubCell"/>
</dbReference>
<evidence type="ECO:0000256" key="18">
    <source>
        <dbReference type="ARBA" id="ARBA00065799"/>
    </source>
</evidence>
<dbReference type="Gene3D" id="2.60.40.10">
    <property type="entry name" value="Immunoglobulins"/>
    <property type="match status" value="1"/>
</dbReference>
<dbReference type="EMBL" id="JAGXEW010000017">
    <property type="protein sequence ID" value="KAK1162004.1"/>
    <property type="molecule type" value="Genomic_DNA"/>
</dbReference>
<comment type="function">
    <text evidence="17">Transcription factor involved, among others, in the transcriptional regulation of osmoprotective and inflammatory genes. Binds the DNA consensus sequence 5'-[ACT][AG]TGGAAA[CAT]A[TA][ATC][CA][ATG][GT][GAC][CG][CT]-3'. Mediates the transcriptional response to hypertonicity. Positively regulates the transcription of LCN2 and S100A4 genes; optimal transactivation of these genes requires the presence of DDX5/DDX17. Also involved in the DNA damage response by preventing formation of R-loops; R-loops are composed of a DNA:RNA hybrid and the associated non-template single-stranded DNA.</text>
</comment>
<dbReference type="GO" id="GO:0000981">
    <property type="term" value="F:DNA-binding transcription factor activity, RNA polymerase II-specific"/>
    <property type="evidence" value="ECO:0007669"/>
    <property type="project" value="TreeGrafter"/>
</dbReference>
<feature type="compositionally biased region" description="Gly residues" evidence="21">
    <location>
        <begin position="82"/>
        <end position="98"/>
    </location>
</feature>
<evidence type="ECO:0000256" key="6">
    <source>
        <dbReference type="ARBA" id="ARBA00022499"/>
    </source>
</evidence>
<evidence type="ECO:0000259" key="22">
    <source>
        <dbReference type="PROSITE" id="PS50254"/>
    </source>
</evidence>
<dbReference type="GO" id="GO:0005634">
    <property type="term" value="C:nucleus"/>
    <property type="evidence" value="ECO:0007669"/>
    <property type="project" value="UniProtKB-SubCell"/>
</dbReference>
<dbReference type="Pfam" id="PF00554">
    <property type="entry name" value="RHD_DNA_bind"/>
    <property type="match status" value="1"/>
</dbReference>
<evidence type="ECO:0000256" key="13">
    <source>
        <dbReference type="ARBA" id="ARBA00023125"/>
    </source>
</evidence>
<evidence type="ECO:0000256" key="11">
    <source>
        <dbReference type="ARBA" id="ARBA00022990"/>
    </source>
</evidence>
<dbReference type="GO" id="GO:1902531">
    <property type="term" value="P:regulation of intracellular signal transduction"/>
    <property type="evidence" value="ECO:0007669"/>
    <property type="project" value="UniProtKB-ARBA"/>
</dbReference>
<dbReference type="GO" id="GO:0033173">
    <property type="term" value="P:calcineurin-NFAT signaling cascade"/>
    <property type="evidence" value="ECO:0007669"/>
    <property type="project" value="TreeGrafter"/>
</dbReference>
<evidence type="ECO:0000256" key="21">
    <source>
        <dbReference type="SAM" id="MobiDB-lite"/>
    </source>
</evidence>
<feature type="compositionally biased region" description="Low complexity" evidence="21">
    <location>
        <begin position="16"/>
        <end position="49"/>
    </location>
</feature>
<evidence type="ECO:0000256" key="17">
    <source>
        <dbReference type="ARBA" id="ARBA00055141"/>
    </source>
</evidence>
<evidence type="ECO:0000256" key="19">
    <source>
        <dbReference type="ARBA" id="ARBA00072227"/>
    </source>
</evidence>
<dbReference type="InterPro" id="IPR008967">
    <property type="entry name" value="p53-like_TF_DNA-bd_sf"/>
</dbReference>
<dbReference type="SUPFAM" id="SSF81296">
    <property type="entry name" value="E set domains"/>
    <property type="match status" value="1"/>
</dbReference>